<feature type="compositionally biased region" description="Low complexity" evidence="1">
    <location>
        <begin position="101"/>
        <end position="115"/>
    </location>
</feature>
<evidence type="ECO:0000256" key="1">
    <source>
        <dbReference type="SAM" id="MobiDB-lite"/>
    </source>
</evidence>
<dbReference type="Proteomes" id="UP001162030">
    <property type="component" value="Chromosome"/>
</dbReference>
<name>A0ABM9I8E0_9GAMM</name>
<keyword evidence="2" id="KW-1133">Transmembrane helix</keyword>
<sequence length="146" mass="16166">MNTINASEPGLRVIDWKKLLNVALDHPVQTSFFVITFAFLLFVEPPVPLSLFLLSTLVYFIFAFGEQSSRVENKAVNVSALTEEPTTPRAPAVAEKVLAENAAAAPVTAQETTRSPARRSTRRASESQRSQANPQRSRQRTSRNPK</sequence>
<accession>A0ABM9I8E0</accession>
<organism evidence="3 4">
    <name type="scientific">Methylocaldum szegediense</name>
    <dbReference type="NCBI Taxonomy" id="73780"/>
    <lineage>
        <taxon>Bacteria</taxon>
        <taxon>Pseudomonadati</taxon>
        <taxon>Pseudomonadota</taxon>
        <taxon>Gammaproteobacteria</taxon>
        <taxon>Methylococcales</taxon>
        <taxon>Methylococcaceae</taxon>
        <taxon>Methylocaldum</taxon>
    </lineage>
</organism>
<feature type="compositionally biased region" description="Basic residues" evidence="1">
    <location>
        <begin position="137"/>
        <end position="146"/>
    </location>
</feature>
<feature type="transmembrane region" description="Helical" evidence="2">
    <location>
        <begin position="20"/>
        <end position="43"/>
    </location>
</feature>
<feature type="region of interest" description="Disordered" evidence="1">
    <location>
        <begin position="101"/>
        <end position="146"/>
    </location>
</feature>
<dbReference type="EMBL" id="OX458333">
    <property type="protein sequence ID" value="CAI8956490.1"/>
    <property type="molecule type" value="Genomic_DNA"/>
</dbReference>
<proteinExistence type="predicted"/>
<feature type="transmembrane region" description="Helical" evidence="2">
    <location>
        <begin position="49"/>
        <end position="65"/>
    </location>
</feature>
<keyword evidence="2" id="KW-0812">Transmembrane</keyword>
<evidence type="ECO:0000313" key="4">
    <source>
        <dbReference type="Proteomes" id="UP001162030"/>
    </source>
</evidence>
<evidence type="ECO:0000313" key="3">
    <source>
        <dbReference type="EMBL" id="CAI8956490.1"/>
    </source>
</evidence>
<keyword evidence="4" id="KW-1185">Reference proteome</keyword>
<evidence type="ECO:0000256" key="2">
    <source>
        <dbReference type="SAM" id="Phobius"/>
    </source>
</evidence>
<keyword evidence="2" id="KW-0472">Membrane</keyword>
<protein>
    <submittedName>
        <fullName evidence="3">Uncharacterized protein</fullName>
    </submittedName>
</protein>
<reference evidence="3 4" key="1">
    <citation type="submission" date="2023-03" db="EMBL/GenBank/DDBJ databases">
        <authorList>
            <person name="Pearce D."/>
        </authorList>
    </citation>
    <scope>NUCLEOTIDE SEQUENCE [LARGE SCALE GENOMIC DNA]</scope>
    <source>
        <strain evidence="3">Msz</strain>
    </source>
</reference>
<gene>
    <name evidence="3" type="ORF">MSZNOR_4567</name>
</gene>